<evidence type="ECO:0000259" key="8">
    <source>
        <dbReference type="SMART" id="SM01344"/>
    </source>
</evidence>
<keyword evidence="3 7" id="KW-0812">Transmembrane</keyword>
<dbReference type="GO" id="GO:0006303">
    <property type="term" value="P:double-strand break repair via nonhomologous end joining"/>
    <property type="evidence" value="ECO:0007669"/>
    <property type="project" value="InterPro"/>
</dbReference>
<evidence type="ECO:0000256" key="5">
    <source>
        <dbReference type="ARBA" id="ARBA00023136"/>
    </source>
</evidence>
<comment type="caution">
    <text evidence="9">The sequence shown here is derived from an EMBL/GenBank/DDBJ whole genome shotgun (WGS) entry which is preliminary data.</text>
</comment>
<keyword evidence="4 7" id="KW-1133">Transmembrane helix</keyword>
<dbReference type="Pfam" id="PF09335">
    <property type="entry name" value="VTT_dom"/>
    <property type="match status" value="1"/>
</dbReference>
<evidence type="ECO:0000256" key="3">
    <source>
        <dbReference type="ARBA" id="ARBA00022692"/>
    </source>
</evidence>
<keyword evidence="2" id="KW-1003">Cell membrane</keyword>
<dbReference type="InterPro" id="IPR032818">
    <property type="entry name" value="DedA-like"/>
</dbReference>
<dbReference type="InterPro" id="IPR016024">
    <property type="entry name" value="ARM-type_fold"/>
</dbReference>
<dbReference type="InterPro" id="IPR032816">
    <property type="entry name" value="VTT_dom"/>
</dbReference>
<dbReference type="InterPro" id="IPR012582">
    <property type="entry name" value="DNAPKcs_CC3"/>
</dbReference>
<protein>
    <recommendedName>
        <fullName evidence="8">DNA-dependent protein kinase catalytic subunit CC3 domain-containing protein</fullName>
    </recommendedName>
</protein>
<keyword evidence="10" id="KW-1185">Reference proteome</keyword>
<evidence type="ECO:0000256" key="6">
    <source>
        <dbReference type="SAM" id="MobiDB-lite"/>
    </source>
</evidence>
<feature type="transmembrane region" description="Helical" evidence="7">
    <location>
        <begin position="199"/>
        <end position="217"/>
    </location>
</feature>
<reference evidence="9 10" key="1">
    <citation type="journal article" date="2024" name="Nat. Commun.">
        <title>Phylogenomics reveals the evolutionary origins of lichenization in chlorophyte algae.</title>
        <authorList>
            <person name="Puginier C."/>
            <person name="Libourel C."/>
            <person name="Otte J."/>
            <person name="Skaloud P."/>
            <person name="Haon M."/>
            <person name="Grisel S."/>
            <person name="Petersen M."/>
            <person name="Berrin J.G."/>
            <person name="Delaux P.M."/>
            <person name="Dal Grande F."/>
            <person name="Keller J."/>
        </authorList>
    </citation>
    <scope>NUCLEOTIDE SEQUENCE [LARGE SCALE GENOMIC DNA]</scope>
    <source>
        <strain evidence="9 10">SAG 245.80</strain>
    </source>
</reference>
<dbReference type="Proteomes" id="UP001445335">
    <property type="component" value="Unassembled WGS sequence"/>
</dbReference>
<dbReference type="SMART" id="SM01344">
    <property type="entry name" value="NUC194"/>
    <property type="match status" value="1"/>
</dbReference>
<dbReference type="EMBL" id="JALJOU010000066">
    <property type="protein sequence ID" value="KAK9826371.1"/>
    <property type="molecule type" value="Genomic_DNA"/>
</dbReference>
<feature type="transmembrane region" description="Helical" evidence="7">
    <location>
        <begin position="142"/>
        <end position="163"/>
    </location>
</feature>
<dbReference type="Pfam" id="PF19704">
    <property type="entry name" value="DNAPKcs_CC5"/>
    <property type="match status" value="1"/>
</dbReference>
<name>A0AAW1QYQ4_9CHLO</name>
<feature type="domain" description="DNA-dependent protein kinase catalytic subunit CC3" evidence="8">
    <location>
        <begin position="2059"/>
        <end position="2504"/>
    </location>
</feature>
<dbReference type="SUPFAM" id="SSF48371">
    <property type="entry name" value="ARM repeat"/>
    <property type="match status" value="2"/>
</dbReference>
<dbReference type="Pfam" id="PF08163">
    <property type="entry name" value="DNAPKcs_CC3"/>
    <property type="match status" value="1"/>
</dbReference>
<keyword evidence="5 7" id="KW-0472">Membrane</keyword>
<proteinExistence type="predicted"/>
<gene>
    <name evidence="9" type="ORF">WJX81_003941</name>
</gene>
<comment type="subcellular location">
    <subcellularLocation>
        <location evidence="1">Cell membrane</location>
        <topology evidence="1">Multi-pass membrane protein</topology>
    </subcellularLocation>
</comment>
<dbReference type="Pfam" id="PF20502">
    <property type="entry name" value="DNAPKcs_CC1-2"/>
    <property type="match status" value="1"/>
</dbReference>
<dbReference type="GO" id="GO:0005886">
    <property type="term" value="C:plasma membrane"/>
    <property type="evidence" value="ECO:0007669"/>
    <property type="project" value="UniProtKB-SubCell"/>
</dbReference>
<feature type="non-terminal residue" evidence="9">
    <location>
        <position position="3159"/>
    </location>
</feature>
<feature type="region of interest" description="Disordered" evidence="6">
    <location>
        <begin position="1028"/>
        <end position="1065"/>
    </location>
</feature>
<feature type="compositionally biased region" description="Basic and acidic residues" evidence="6">
    <location>
        <begin position="1028"/>
        <end position="1056"/>
    </location>
</feature>
<accession>A0AAW1QYQ4</accession>
<feature type="transmembrane region" description="Helical" evidence="7">
    <location>
        <begin position="169"/>
        <end position="190"/>
    </location>
</feature>
<feature type="transmembrane region" description="Helical" evidence="7">
    <location>
        <begin position="86"/>
        <end position="107"/>
    </location>
</feature>
<organism evidence="9 10">
    <name type="scientific">Elliptochloris bilobata</name>
    <dbReference type="NCBI Taxonomy" id="381761"/>
    <lineage>
        <taxon>Eukaryota</taxon>
        <taxon>Viridiplantae</taxon>
        <taxon>Chlorophyta</taxon>
        <taxon>core chlorophytes</taxon>
        <taxon>Trebouxiophyceae</taxon>
        <taxon>Trebouxiophyceae incertae sedis</taxon>
        <taxon>Elliptochloris clade</taxon>
        <taxon>Elliptochloris</taxon>
    </lineage>
</organism>
<dbReference type="InterPro" id="IPR046803">
    <property type="entry name" value="DNAPKcs_CC1-2"/>
</dbReference>
<evidence type="ECO:0000256" key="7">
    <source>
        <dbReference type="SAM" id="Phobius"/>
    </source>
</evidence>
<dbReference type="PANTHER" id="PTHR30353:SF0">
    <property type="entry name" value="TRANSMEMBRANE PROTEIN"/>
    <property type="match status" value="1"/>
</dbReference>
<evidence type="ECO:0000256" key="2">
    <source>
        <dbReference type="ARBA" id="ARBA00022475"/>
    </source>
</evidence>
<evidence type="ECO:0000256" key="4">
    <source>
        <dbReference type="ARBA" id="ARBA00022989"/>
    </source>
</evidence>
<evidence type="ECO:0000313" key="9">
    <source>
        <dbReference type="EMBL" id="KAK9826371.1"/>
    </source>
</evidence>
<dbReference type="InterPro" id="IPR046804">
    <property type="entry name" value="DNA-PKcs_N"/>
</dbReference>
<feature type="transmembrane region" description="Helical" evidence="7">
    <location>
        <begin position="44"/>
        <end position="66"/>
    </location>
</feature>
<evidence type="ECO:0000256" key="1">
    <source>
        <dbReference type="ARBA" id="ARBA00004651"/>
    </source>
</evidence>
<dbReference type="Pfam" id="PF20500">
    <property type="entry name" value="DNA-PKcs_N"/>
    <property type="match status" value="1"/>
</dbReference>
<dbReference type="GO" id="GO:0005634">
    <property type="term" value="C:nucleus"/>
    <property type="evidence" value="ECO:0007669"/>
    <property type="project" value="InterPro"/>
</dbReference>
<dbReference type="PANTHER" id="PTHR30353">
    <property type="entry name" value="INNER MEMBRANE PROTEIN DEDA-RELATED"/>
    <property type="match status" value="1"/>
</dbReference>
<dbReference type="InterPro" id="IPR045581">
    <property type="entry name" value="DNAPKcs_CC5"/>
</dbReference>
<sequence length="3159" mass="334753">MPSSSVAGTAVNGQFSFRAALDGVLSFVLHLDKHLSEIIAQHGAVTYGILFGIVFAETGFVLTPFLPGDSLLFAAGAFAALGSLKLTYLLAVFFVSAVLGDAVNYAVGNYVGARAIQQGIIKKVYIDKTEAYYRKHGGKTVVLARFIPIVRTFAPFVAGVGSMPYRAFALYNVGGAAVWTLSFVLAGYFFGNFPFVQKNFTLVVLAIVAISVLPVVYETSLRSLLSTLNDAAGKLGADDVAAAWAALEREVLPVCESQDGAALVLSLVLAPEEGLPAFLTNSRKGQGRHAEGKKARSSVYKWLADCLLQKLPPQRAAQAALELAESSGVAVDGFRMEQGAAEQQAALHLLQAALALCPPDWTGDRERIRQLAKLLQGSLLKSKLSDGTRAAVLETLGAVLEVAPQAFMPDYSQDVNAFDSQWLLRWCTKELHKARQSDKPSASLIAGVTAGMASALTVCTESEEKAKAEEDVWKYFREVTAQNEKMARYSGLLAVLRLVTRQAPRFSERLVEEGGAVLQALAAMQLANSNKLVRRAAGAALLAAQRQIAAVLAHADPEAATPEEGANVRKHHEGLLNRLLGRYTTTLTAPKATKRDMAIAARAVGELAPAARLYMGDQAVKKLLEHLLPLVNSGDLDLTAGDFADDKVYYEVALLRALALVVTELAEVPDAALAACLAVAGRLAGAYSGLFPIQRAAAHAAVAALLHALAPRPALLAAAAPQLVTAVLEATLRAADAPGAGAEAEEAWQACLPLWLALLRGEALPPEEAAELTARRDAWAPAAYDALMRAVCNAVARLDLGYTIARADAADAAADPDDALGGQAVEAWSPGAGLVALNKADMHAFISLAGFFAKLLPQLGPQPFVRWADTIAAELVAAAHSRPLLSGFYRMLTAVMCTADQAGLLSRAASAAQPAQGQICRQVLGDFLQGVLVASRLYSDELLGACLTLLLSAPPSLVSVQALLVPLRAAFSLGLQHPPLAEAALAQLVRWETSAPAALAAIAPQVVPVLDPYLSPIATASAAVSPPEERKGVWKEADKDGAGAEADKIGGQKADETAASMDGEESVREEYKAITAAAAAAARREQEARVQGLATLQPKLQAWLGRMGSAADALVVASTPAGAVRWDLEDKVGLQVAFGQGAGKQPLVWLDLMLPQVADMAERSPDRQARVAAVECLHAVILWMVGTNAKRAPGKDQEDFQPRPTKFHALLGHLLPTALRLAAGAEPVARKLFGELVPALVHWLTRSARTEAAETMALLEAVMDGLTNEGSGALRDLCATQVVEFLKWSVKHESPQVPRGGAVINLNAQSVLRRLFERLVHPQPYQRLGAAKALAGCAAELEHPGMEAVAGETALDALRVSVLGLRMADRDAPGTGTQEALADALKGLVRMLHKRPHITAELRRPQGERRRKRAGLPDLAALLDWLWGQTAVPERRARVWVQWLHTRLARLDLAAAQAEAEPQGGPDADVVDAEEARRASGAWLASRSKPPVPSMAGFLTIDAMPGMDAAARAETQRWVQLLEAKALELLCKAVPHTLVAADSRGLQQLLLAALLAPQRLGVPPSDALTSRKLAAAARDFMQSAAESQPAIVPAMRRCIAAYLAAQPFLRRSVEAPEGADSRALLASNLPATAALLRGLILLADAKFHGEALLPGELLGSLPQRFLDMACRMPRNAPPQHRAAVEGALTLAIRMRLPPGTFLTRLLAPSPGVPELYEGFRSVAHAWLLFSEGAACSALCAALAEGRARATIAERALSGTLESLLRVRTATGRADIRTGSFVDALLQHLPLLAMPPPGHNPAADGATNRPGMPAVTAEARGVFLRLLAQLLALAPKRVLSPAGPAFKFILASYISTLGLRGVGNASMRTEALKLLGHFIGLHEDARLQVQAAVQDFIDAELPVCFRSSVARGSSQERDASSQLLALMDALTVAASEGHRVGGYLEAILPVLREMGEPDGHPLQQRLELRLALIAAAPWRCLADGQARPGAVGRPAALSFAAAPLSTTGATLAPSADSPAKPAAAAPDLAARAAAEAQADALVDLAWKFVFGRPYGSDHPVEIRRSMLQCVLLPALALANAPYQRRTLAARAPELLAVLIASPLAVPGLQGSEMAGLVARTAAWRIIQLMYDALDDSDLKQHILPLLGGNASVYKLANKDVQNVRALGPGPGLEEAARTARSAAFAAATALAVRTQGDVRFFAIPLKAPDGSAAGPWPQLLDVLQQLSLTAEVDARQGTFKRSAVSVAEIAERLRAERRASRATTSSQASLGASFGVSLGASMGASMGASLGDKLSASQFATGEDLQEPAAEETESGVLAIYHASLDAAKSADEPEEDERADKAPVASAVEDALATQDDELDRHPAMLPLVRFIEKAASLPAGVKAERMPEWMAHLHRAVQSPEVPRYARLFLIKALLHVDRRHLDRVSAEQALAERSGNPGVSGALPHSVFGQHAEQWFPAMVDAVLGREDFKEGEHIHYLLLDCCVTWMAWPALFPRPPEGDAAPRLMEYLVRAAHSEQSQVRMNNFGLVKLFLSRWALAVPLPVAACLSHLNAPNAIEDKYSRGKAAQRHVLGIRIFAAGLLYGRAEAVLAQPEVGAMVREVLRLLTSQSTLSDIQEAGVAAGILLRQLKAAGPTAEAGKGNTLAALTERVRDKLVDLSVGANSVSKFVRATERACAYHKELVDSLQTYLMSAVKNSRREVRAVALAVLQRQTTRLEGLAEDLCQNTRLLKELLGADEGVQANTHALLATLLPRLPKHHVGSVMDVVLLGFTGHSNPRCRSQYFVILRDAWQQHDELRPRLRPPLLALLGDPDPALRSQVLHFWNTALSGSLPERLRELLADSLDGAGQWAARLERQWASSTVALCLALARPEKSYSASLFTVPLAECEFSEYSIDTTSQNTLGVAPLFSQQWEASQALADEPEAPKQARAGMVRATLGGTAAPAGFSFSLALPEASLSAPAAAASASATQLPPGQASASIPGLAAHQKVFRRLTKWQGAGGADLGRVVRRREAAKRATAARESKVALLRQYRKGELPDIIGLSPASFFDPLGITTSRNSALAAQLLQALYTAALDVASADQQARLRAALAACFERGPSNPGYVAALQRLALADRGAAGIVTIPAAAAAAVASGGLQAGVLQVEEALLFGGGGARDAA</sequence>
<evidence type="ECO:0000313" key="10">
    <source>
        <dbReference type="Proteomes" id="UP001445335"/>
    </source>
</evidence>